<feature type="domain" description="Bifunctional inhibitor/plant lipid transfer protein/seed storage helical" evidence="12">
    <location>
        <begin position="33"/>
        <end position="114"/>
    </location>
</feature>
<evidence type="ECO:0000313" key="13">
    <source>
        <dbReference type="EMBL" id="GAA0185993.1"/>
    </source>
</evidence>
<dbReference type="Proteomes" id="UP001454036">
    <property type="component" value="Unassembled WGS sequence"/>
</dbReference>
<feature type="region of interest" description="Disordered" evidence="9">
    <location>
        <begin position="135"/>
        <end position="156"/>
    </location>
</feature>
<dbReference type="InterPro" id="IPR036312">
    <property type="entry name" value="Bifun_inhib/LTP/seed_sf"/>
</dbReference>
<keyword evidence="10" id="KW-0472">Membrane</keyword>
<dbReference type="PANTHER" id="PTHR33044">
    <property type="entry name" value="BIFUNCTIONAL INHIBITOR/LIPID-TRANSFER PROTEIN/SEED STORAGE 2S ALBUMIN SUPERFAMILY PROTEIN-RELATED"/>
    <property type="match status" value="1"/>
</dbReference>
<evidence type="ECO:0000256" key="1">
    <source>
        <dbReference type="ARBA" id="ARBA00004609"/>
    </source>
</evidence>
<comment type="similarity">
    <text evidence="2">Belongs to the plant LTP family.</text>
</comment>
<keyword evidence="6" id="KW-1015">Disulfide bond</keyword>
<keyword evidence="4" id="KW-0336">GPI-anchor</keyword>
<name>A0AAV3RXZ8_LITER</name>
<dbReference type="EMBL" id="BAABME010013281">
    <property type="protein sequence ID" value="GAA0185993.1"/>
    <property type="molecule type" value="Genomic_DNA"/>
</dbReference>
<evidence type="ECO:0000256" key="11">
    <source>
        <dbReference type="SAM" id="SignalP"/>
    </source>
</evidence>
<keyword evidence="14" id="KW-1185">Reference proteome</keyword>
<keyword evidence="3" id="KW-1003">Cell membrane</keyword>
<evidence type="ECO:0000256" key="4">
    <source>
        <dbReference type="ARBA" id="ARBA00022622"/>
    </source>
</evidence>
<reference evidence="13 14" key="1">
    <citation type="submission" date="2024-01" db="EMBL/GenBank/DDBJ databases">
        <title>The complete chloroplast genome sequence of Lithospermum erythrorhizon: insights into the phylogenetic relationship among Boraginaceae species and the maternal lineages of purple gromwells.</title>
        <authorList>
            <person name="Okada T."/>
            <person name="Watanabe K."/>
        </authorList>
    </citation>
    <scope>NUCLEOTIDE SEQUENCE [LARGE SCALE GENOMIC DNA]</scope>
</reference>
<comment type="subcellular location">
    <subcellularLocation>
        <location evidence="1">Cell membrane</location>
        <topology evidence="1">Lipid-anchor</topology>
        <topology evidence="1">GPI-anchor</topology>
    </subcellularLocation>
</comment>
<evidence type="ECO:0000313" key="14">
    <source>
        <dbReference type="Proteomes" id="UP001454036"/>
    </source>
</evidence>
<organism evidence="13 14">
    <name type="scientific">Lithospermum erythrorhizon</name>
    <name type="common">Purple gromwell</name>
    <name type="synonym">Lithospermum officinale var. erythrorhizon</name>
    <dbReference type="NCBI Taxonomy" id="34254"/>
    <lineage>
        <taxon>Eukaryota</taxon>
        <taxon>Viridiplantae</taxon>
        <taxon>Streptophyta</taxon>
        <taxon>Embryophyta</taxon>
        <taxon>Tracheophyta</taxon>
        <taxon>Spermatophyta</taxon>
        <taxon>Magnoliopsida</taxon>
        <taxon>eudicotyledons</taxon>
        <taxon>Gunneridae</taxon>
        <taxon>Pentapetalae</taxon>
        <taxon>asterids</taxon>
        <taxon>lamiids</taxon>
        <taxon>Boraginales</taxon>
        <taxon>Boraginaceae</taxon>
        <taxon>Boraginoideae</taxon>
        <taxon>Lithospermeae</taxon>
        <taxon>Lithospermum</taxon>
    </lineage>
</organism>
<evidence type="ECO:0000256" key="5">
    <source>
        <dbReference type="ARBA" id="ARBA00022729"/>
    </source>
</evidence>
<evidence type="ECO:0000256" key="7">
    <source>
        <dbReference type="ARBA" id="ARBA00023180"/>
    </source>
</evidence>
<dbReference type="SUPFAM" id="SSF47699">
    <property type="entry name" value="Bifunctional inhibitor/lipid-transfer protein/seed storage 2S albumin"/>
    <property type="match status" value="1"/>
</dbReference>
<evidence type="ECO:0000256" key="6">
    <source>
        <dbReference type="ARBA" id="ARBA00023157"/>
    </source>
</evidence>
<proteinExistence type="inferred from homology"/>
<feature type="transmembrane region" description="Helical" evidence="10">
    <location>
        <begin position="165"/>
        <end position="185"/>
    </location>
</feature>
<dbReference type="Gene3D" id="1.10.110.10">
    <property type="entry name" value="Plant lipid-transfer and hydrophobic proteins"/>
    <property type="match status" value="1"/>
</dbReference>
<keyword evidence="10" id="KW-0812">Transmembrane</keyword>
<evidence type="ECO:0000256" key="9">
    <source>
        <dbReference type="SAM" id="MobiDB-lite"/>
    </source>
</evidence>
<dbReference type="Pfam" id="PF14368">
    <property type="entry name" value="LTP_2"/>
    <property type="match status" value="1"/>
</dbReference>
<accession>A0AAV3RXZ8</accession>
<evidence type="ECO:0000256" key="8">
    <source>
        <dbReference type="ARBA" id="ARBA00023288"/>
    </source>
</evidence>
<keyword evidence="5 11" id="KW-0732">Signal</keyword>
<feature type="signal peptide" evidence="11">
    <location>
        <begin position="1"/>
        <end position="24"/>
    </location>
</feature>
<protein>
    <recommendedName>
        <fullName evidence="12">Bifunctional inhibitor/plant lipid transfer protein/seed storage helical domain-containing protein</fullName>
    </recommendedName>
</protein>
<dbReference type="SMART" id="SM00499">
    <property type="entry name" value="AAI"/>
    <property type="match status" value="1"/>
</dbReference>
<sequence>MGMKGNVEILALFLIMVSVGLVRGDDATLQKDCANLMTKMTNCLGFATGKNDAPTKECCTSVTEVKDSNPACLCFFIQQIHKGDANLKSLGLQEARLLQLPTVCKLTNASVSECPKLLNLPANSPDVAIFKSASNASSSSSPATPQSGTTPASTSTSNAFKNTQAVALAIVSIFIFACSSGIVFFS</sequence>
<dbReference type="InterPro" id="IPR043325">
    <property type="entry name" value="LTSS"/>
</dbReference>
<evidence type="ECO:0000256" key="10">
    <source>
        <dbReference type="SAM" id="Phobius"/>
    </source>
</evidence>
<dbReference type="GO" id="GO:0005886">
    <property type="term" value="C:plasma membrane"/>
    <property type="evidence" value="ECO:0007669"/>
    <property type="project" value="UniProtKB-SubCell"/>
</dbReference>
<dbReference type="CDD" id="cd00010">
    <property type="entry name" value="AAI_LTSS"/>
    <property type="match status" value="1"/>
</dbReference>
<comment type="caution">
    <text evidence="13">The sequence shown here is derived from an EMBL/GenBank/DDBJ whole genome shotgun (WGS) entry which is preliminary data.</text>
</comment>
<feature type="chain" id="PRO_5043337950" description="Bifunctional inhibitor/plant lipid transfer protein/seed storage helical domain-containing protein" evidence="11">
    <location>
        <begin position="25"/>
        <end position="186"/>
    </location>
</feature>
<evidence type="ECO:0000256" key="2">
    <source>
        <dbReference type="ARBA" id="ARBA00009748"/>
    </source>
</evidence>
<evidence type="ECO:0000259" key="12">
    <source>
        <dbReference type="SMART" id="SM00499"/>
    </source>
</evidence>
<gene>
    <name evidence="13" type="ORF">LIER_33281</name>
</gene>
<dbReference type="AlphaFoldDB" id="A0AAV3RXZ8"/>
<evidence type="ECO:0000256" key="3">
    <source>
        <dbReference type="ARBA" id="ARBA00022475"/>
    </source>
</evidence>
<keyword evidence="7" id="KW-0325">Glycoprotein</keyword>
<dbReference type="InterPro" id="IPR016140">
    <property type="entry name" value="Bifunc_inhib/LTP/seed_store"/>
</dbReference>
<keyword evidence="8" id="KW-0449">Lipoprotein</keyword>
<dbReference type="GO" id="GO:0098552">
    <property type="term" value="C:side of membrane"/>
    <property type="evidence" value="ECO:0007669"/>
    <property type="project" value="UniProtKB-KW"/>
</dbReference>
<keyword evidence="10" id="KW-1133">Transmembrane helix</keyword>